<name>A0A1E3PU26_9ASCO</name>
<dbReference type="PROSITE" id="PS50294">
    <property type="entry name" value="WD_REPEATS_REGION"/>
    <property type="match status" value="1"/>
</dbReference>
<evidence type="ECO:0000313" key="5">
    <source>
        <dbReference type="EMBL" id="ODQ68452.1"/>
    </source>
</evidence>
<dbReference type="InterPro" id="IPR015943">
    <property type="entry name" value="WD40/YVTN_repeat-like_dom_sf"/>
</dbReference>
<organism evidence="5 6">
    <name type="scientific">Nadsonia fulvescens var. elongata DSM 6958</name>
    <dbReference type="NCBI Taxonomy" id="857566"/>
    <lineage>
        <taxon>Eukaryota</taxon>
        <taxon>Fungi</taxon>
        <taxon>Dikarya</taxon>
        <taxon>Ascomycota</taxon>
        <taxon>Saccharomycotina</taxon>
        <taxon>Dipodascomycetes</taxon>
        <taxon>Dipodascales</taxon>
        <taxon>Dipodascales incertae sedis</taxon>
        <taxon>Nadsonia</taxon>
    </lineage>
</organism>
<dbReference type="AlphaFoldDB" id="A0A1E3PU26"/>
<dbReference type="InterPro" id="IPR001680">
    <property type="entry name" value="WD40_rpt"/>
</dbReference>
<evidence type="ECO:0000313" key="6">
    <source>
        <dbReference type="Proteomes" id="UP000095009"/>
    </source>
</evidence>
<dbReference type="InterPro" id="IPR051179">
    <property type="entry name" value="WD_repeat_multifunction"/>
</dbReference>
<dbReference type="PANTHER" id="PTHR19857">
    <property type="entry name" value="MITOCHONDRIAL DIVISION PROTEIN 1-RELATED"/>
    <property type="match status" value="1"/>
</dbReference>
<evidence type="ECO:0000256" key="1">
    <source>
        <dbReference type="ARBA" id="ARBA00022574"/>
    </source>
</evidence>
<evidence type="ECO:0000256" key="2">
    <source>
        <dbReference type="ARBA" id="ARBA00022737"/>
    </source>
</evidence>
<keyword evidence="1 3" id="KW-0853">WD repeat</keyword>
<accession>A0A1E3PU26</accession>
<dbReference type="PROSITE" id="PS50082">
    <property type="entry name" value="WD_REPEATS_2"/>
    <property type="match status" value="1"/>
</dbReference>
<reference evidence="5 6" key="1">
    <citation type="journal article" date="2016" name="Proc. Natl. Acad. Sci. U.S.A.">
        <title>Comparative genomics of biotechnologically important yeasts.</title>
        <authorList>
            <person name="Riley R."/>
            <person name="Haridas S."/>
            <person name="Wolfe K.H."/>
            <person name="Lopes M.R."/>
            <person name="Hittinger C.T."/>
            <person name="Goeker M."/>
            <person name="Salamov A.A."/>
            <person name="Wisecaver J.H."/>
            <person name="Long T.M."/>
            <person name="Calvey C.H."/>
            <person name="Aerts A.L."/>
            <person name="Barry K.W."/>
            <person name="Choi C."/>
            <person name="Clum A."/>
            <person name="Coughlan A.Y."/>
            <person name="Deshpande S."/>
            <person name="Douglass A.P."/>
            <person name="Hanson S.J."/>
            <person name="Klenk H.-P."/>
            <person name="LaButti K.M."/>
            <person name="Lapidus A."/>
            <person name="Lindquist E.A."/>
            <person name="Lipzen A.M."/>
            <person name="Meier-Kolthoff J.P."/>
            <person name="Ohm R.A."/>
            <person name="Otillar R.P."/>
            <person name="Pangilinan J.L."/>
            <person name="Peng Y."/>
            <person name="Rokas A."/>
            <person name="Rosa C.A."/>
            <person name="Scheuner C."/>
            <person name="Sibirny A.A."/>
            <person name="Slot J.C."/>
            <person name="Stielow J.B."/>
            <person name="Sun H."/>
            <person name="Kurtzman C.P."/>
            <person name="Blackwell M."/>
            <person name="Grigoriev I.V."/>
            <person name="Jeffries T.W."/>
        </authorList>
    </citation>
    <scope>NUCLEOTIDE SEQUENCE [LARGE SCALE GENOMIC DNA]</scope>
    <source>
        <strain evidence="5 6">DSM 6958</strain>
    </source>
</reference>
<feature type="repeat" description="WD" evidence="3">
    <location>
        <begin position="85"/>
        <end position="116"/>
    </location>
</feature>
<gene>
    <name evidence="5" type="ORF">NADFUDRAFT_81414</name>
</gene>
<dbReference type="SUPFAM" id="SSF50978">
    <property type="entry name" value="WD40 repeat-like"/>
    <property type="match status" value="1"/>
</dbReference>
<dbReference type="Pfam" id="PF00400">
    <property type="entry name" value="WD40"/>
    <property type="match status" value="2"/>
</dbReference>
<protein>
    <submittedName>
        <fullName evidence="5">Essential protein</fullName>
    </submittedName>
</protein>
<evidence type="ECO:0000256" key="3">
    <source>
        <dbReference type="PROSITE-ProRule" id="PRU00221"/>
    </source>
</evidence>
<dbReference type="STRING" id="857566.A0A1E3PU26"/>
<dbReference type="InterPro" id="IPR036322">
    <property type="entry name" value="WD40_repeat_dom_sf"/>
</dbReference>
<dbReference type="Gene3D" id="2.130.10.10">
    <property type="entry name" value="YVTN repeat-like/Quinoprotein amine dehydrogenase"/>
    <property type="match status" value="1"/>
</dbReference>
<keyword evidence="2" id="KW-0677">Repeat</keyword>
<keyword evidence="6" id="KW-1185">Reference proteome</keyword>
<dbReference type="SMART" id="SM00320">
    <property type="entry name" value="WD40"/>
    <property type="match status" value="7"/>
</dbReference>
<dbReference type="PANTHER" id="PTHR19857:SF8">
    <property type="entry name" value="ANGIO-ASSOCIATED MIGRATORY CELL PROTEIN"/>
    <property type="match status" value="1"/>
</dbReference>
<evidence type="ECO:0000256" key="4">
    <source>
        <dbReference type="SAM" id="MobiDB-lite"/>
    </source>
</evidence>
<sequence length="454" mass="49493">MSLEELNEDQVLNDPNPEMISDEQVAEIVAEDDGAEAPMSEDEDMEDIDRMEDDEEENDEDHENGGYDKNGNIEIDLRNNSCSYFDEHKDSIYMISTHPKLPLVMTGGGDNTAYIWTCHSHPPKMVAELEGSTESVVAGGFSPDGAYAVTGDMTGTITAWKAIKRGEAWKAHGKVSEVDEVIWIKFHPKQAHIFALGAADGSVWVYSLAPELENITVLYSHSLPCTNGEWVDVDDMDSLTLMTCSEDGTIVNWNVYTGASNWRLGRKELRGEKPWVNMKLSPSGGTIAVGGSEGSLALIGVATGTTLDVIKTGNSSDLLDNSIEALAFSNSETLPLLAVGNVSGQVYLYDAKSWKIRRTFDINSITDNKDEREIEVGETAVTQLLFDGPLDLDLYCSSMDGVIRRWDVRNGAITWEGHGHNSGILGFALAPTLTGGKRLVSAGDEGVSLVFELE</sequence>
<dbReference type="Proteomes" id="UP000095009">
    <property type="component" value="Unassembled WGS sequence"/>
</dbReference>
<proteinExistence type="predicted"/>
<feature type="compositionally biased region" description="Acidic residues" evidence="4">
    <location>
        <begin position="20"/>
        <end position="62"/>
    </location>
</feature>
<dbReference type="EMBL" id="KV454406">
    <property type="protein sequence ID" value="ODQ68452.1"/>
    <property type="molecule type" value="Genomic_DNA"/>
</dbReference>
<feature type="region of interest" description="Disordered" evidence="4">
    <location>
        <begin position="1"/>
        <end position="72"/>
    </location>
</feature>
<dbReference type="OrthoDB" id="10261640at2759"/>